<dbReference type="InterPro" id="IPR039605">
    <property type="entry name" value="AHL"/>
</dbReference>
<dbReference type="CDD" id="cd11378">
    <property type="entry name" value="DUF296"/>
    <property type="match status" value="1"/>
</dbReference>
<evidence type="ECO:0000256" key="4">
    <source>
        <dbReference type="ARBA" id="ARBA00023163"/>
    </source>
</evidence>
<sequence length="408" mass="42686">MDSDHQNHHLLQFQHHPPPPPPPQNNYHRHQQQQPPQHMMVPNTNSYPTPTPTPTPPPQSTITTTMMSPQHHQHQFQHQPQQMQATQNAQNAQNVNSSSNLSGFPFNSSAMGPTNVEFSNGSGTSPKASSLSIEQPKKKRGRPRKYSPEGGNMGLVVSPSSVVVGGNGGDYSGGGNAVSSDPGAKRSRGRPPGSGKKQLDALAGATGVGFTPHVISVKAGEDIASKIMAFAQQGPRTVCILSATGSICNVTLRQAAMSGGNVTYEGRFEIISLAGSFHPSENHSRTGGLSVSLAGSDGKVVGGSVAGMLMAASPIQVIVGSFISDFKKPKGKLPSAEPSSNILNFGTPAAGVASSPSQGASSESSEENRDSPLNNGPGPYNNATQPMQNMSMYSSIGWQNSSIKMPPN</sequence>
<feature type="compositionally biased region" description="Polar residues" evidence="6">
    <location>
        <begin position="95"/>
        <end position="133"/>
    </location>
</feature>
<evidence type="ECO:0000313" key="8">
    <source>
        <dbReference type="EMBL" id="GAA0140502.1"/>
    </source>
</evidence>
<organism evidence="8 9">
    <name type="scientific">Lithospermum erythrorhizon</name>
    <name type="common">Purple gromwell</name>
    <name type="synonym">Lithospermum officinale var. erythrorhizon</name>
    <dbReference type="NCBI Taxonomy" id="34254"/>
    <lineage>
        <taxon>Eukaryota</taxon>
        <taxon>Viridiplantae</taxon>
        <taxon>Streptophyta</taxon>
        <taxon>Embryophyta</taxon>
        <taxon>Tracheophyta</taxon>
        <taxon>Spermatophyta</taxon>
        <taxon>Magnoliopsida</taxon>
        <taxon>eudicotyledons</taxon>
        <taxon>Gunneridae</taxon>
        <taxon>Pentapetalae</taxon>
        <taxon>asterids</taxon>
        <taxon>lamiids</taxon>
        <taxon>Boraginales</taxon>
        <taxon>Boraginaceae</taxon>
        <taxon>Boraginoideae</taxon>
        <taxon>Lithospermeae</taxon>
        <taxon>Lithospermum</taxon>
    </lineage>
</organism>
<evidence type="ECO:0000256" key="2">
    <source>
        <dbReference type="ARBA" id="ARBA00023015"/>
    </source>
</evidence>
<dbReference type="AlphaFoldDB" id="A0AAV3NS33"/>
<dbReference type="InterPro" id="IPR017956">
    <property type="entry name" value="AT_hook_DNA-bd_motif"/>
</dbReference>
<feature type="compositionally biased region" description="Low complexity" evidence="6">
    <location>
        <begin position="348"/>
        <end position="363"/>
    </location>
</feature>
<comment type="function">
    <text evidence="1 5">Transcription factor that specifically binds AT-rich DNA sequences related to the nuclear matrix attachment regions (MARs).</text>
</comment>
<comment type="subcellular location">
    <subcellularLocation>
        <location evidence="5">Nucleus</location>
    </subcellularLocation>
</comment>
<dbReference type="Gene3D" id="3.30.1330.80">
    <property type="entry name" value="Hypothetical protein, similar to alpha- acetolactate decarboxylase, domain 2"/>
    <property type="match status" value="1"/>
</dbReference>
<dbReference type="SUPFAM" id="SSF117856">
    <property type="entry name" value="AF0104/ALDC/Ptd012-like"/>
    <property type="match status" value="1"/>
</dbReference>
<evidence type="ECO:0000256" key="5">
    <source>
        <dbReference type="RuleBase" id="RU367031"/>
    </source>
</evidence>
<gene>
    <name evidence="8" type="ORF">LIER_01833</name>
</gene>
<dbReference type="EMBL" id="BAABME010000188">
    <property type="protein sequence ID" value="GAA0140502.1"/>
    <property type="molecule type" value="Genomic_DNA"/>
</dbReference>
<name>A0AAV3NS33_LITER</name>
<dbReference type="Pfam" id="PF03479">
    <property type="entry name" value="PCC"/>
    <property type="match status" value="1"/>
</dbReference>
<feature type="compositionally biased region" description="Low complexity" evidence="6">
    <location>
        <begin position="154"/>
        <end position="164"/>
    </location>
</feature>
<dbReference type="Proteomes" id="UP001454036">
    <property type="component" value="Unassembled WGS sequence"/>
</dbReference>
<dbReference type="SMART" id="SM00384">
    <property type="entry name" value="AT_hook"/>
    <property type="match status" value="2"/>
</dbReference>
<protein>
    <recommendedName>
        <fullName evidence="5">AT-hook motif nuclear-localized protein</fullName>
    </recommendedName>
</protein>
<feature type="region of interest" description="Disordered" evidence="6">
    <location>
        <begin position="1"/>
        <end position="199"/>
    </location>
</feature>
<keyword evidence="4 5" id="KW-0804">Transcription</keyword>
<dbReference type="PANTHER" id="PTHR31500:SF51">
    <property type="entry name" value="AT-HOOK MOTIF NUCLEAR-LOCALIZED PROTEIN 8"/>
    <property type="match status" value="1"/>
</dbReference>
<feature type="domain" description="PPC" evidence="7">
    <location>
        <begin position="206"/>
        <end position="346"/>
    </location>
</feature>
<comment type="caution">
    <text evidence="8">The sequence shown here is derived from an EMBL/GenBank/DDBJ whole genome shotgun (WGS) entry which is preliminary data.</text>
</comment>
<keyword evidence="9" id="KW-1185">Reference proteome</keyword>
<reference evidence="8 9" key="1">
    <citation type="submission" date="2024-01" db="EMBL/GenBank/DDBJ databases">
        <title>The complete chloroplast genome sequence of Lithospermum erythrorhizon: insights into the phylogenetic relationship among Boraginaceae species and the maternal lineages of purple gromwells.</title>
        <authorList>
            <person name="Okada T."/>
            <person name="Watanabe K."/>
        </authorList>
    </citation>
    <scope>NUCLEOTIDE SEQUENCE [LARGE SCALE GENOMIC DNA]</scope>
</reference>
<accession>A0AAV3NS33</accession>
<dbReference type="GO" id="GO:0005634">
    <property type="term" value="C:nucleus"/>
    <property type="evidence" value="ECO:0007669"/>
    <property type="project" value="UniProtKB-SubCell"/>
</dbReference>
<evidence type="ECO:0000256" key="1">
    <source>
        <dbReference type="ARBA" id="ARBA00003687"/>
    </source>
</evidence>
<feature type="region of interest" description="Disordered" evidence="6">
    <location>
        <begin position="329"/>
        <end position="408"/>
    </location>
</feature>
<dbReference type="PROSITE" id="PS51742">
    <property type="entry name" value="PPC"/>
    <property type="match status" value="1"/>
</dbReference>
<dbReference type="InterPro" id="IPR005175">
    <property type="entry name" value="PPC_dom"/>
</dbReference>
<dbReference type="PANTHER" id="PTHR31500">
    <property type="entry name" value="AT-HOOK MOTIF NUCLEAR-LOCALIZED PROTEIN 9"/>
    <property type="match status" value="1"/>
</dbReference>
<keyword evidence="3 5" id="KW-0238">DNA-binding</keyword>
<keyword evidence="2 5" id="KW-0805">Transcription regulation</keyword>
<feature type="compositionally biased region" description="Low complexity" evidence="6">
    <location>
        <begin position="60"/>
        <end position="94"/>
    </location>
</feature>
<dbReference type="GO" id="GO:0003680">
    <property type="term" value="F:minor groove of adenine-thymine-rich DNA binding"/>
    <property type="evidence" value="ECO:0007669"/>
    <property type="project" value="UniProtKB-UniRule"/>
</dbReference>
<comment type="domain">
    <text evidence="5">The PPC domain mediates interactions between AHL proteins.</text>
</comment>
<proteinExistence type="predicted"/>
<keyword evidence="5" id="KW-0539">Nucleus</keyword>
<evidence type="ECO:0000259" key="7">
    <source>
        <dbReference type="PROSITE" id="PS51742"/>
    </source>
</evidence>
<feature type="compositionally biased region" description="Gly residues" evidence="6">
    <location>
        <begin position="165"/>
        <end position="176"/>
    </location>
</feature>
<evidence type="ECO:0000313" key="9">
    <source>
        <dbReference type="Proteomes" id="UP001454036"/>
    </source>
</evidence>
<evidence type="ECO:0000256" key="6">
    <source>
        <dbReference type="SAM" id="MobiDB-lite"/>
    </source>
</evidence>
<feature type="compositionally biased region" description="Pro residues" evidence="6">
    <location>
        <begin position="49"/>
        <end position="59"/>
    </location>
</feature>
<feature type="compositionally biased region" description="Polar residues" evidence="6">
    <location>
        <begin position="381"/>
        <end position="408"/>
    </location>
</feature>
<evidence type="ECO:0000256" key="3">
    <source>
        <dbReference type="ARBA" id="ARBA00023125"/>
    </source>
</evidence>